<keyword evidence="1" id="KW-0472">Membrane</keyword>
<name>A0ABS3WZL6_9ACTN</name>
<keyword evidence="3" id="KW-1185">Reference proteome</keyword>
<reference evidence="2 3" key="1">
    <citation type="submission" date="2021-02" db="EMBL/GenBank/DDBJ databases">
        <title>Streptomyces spirodelae sp. nov., isolated from duckweed.</title>
        <authorList>
            <person name="Saimee Y."/>
            <person name="Duangmal K."/>
        </authorList>
    </citation>
    <scope>NUCLEOTIDE SEQUENCE [LARGE SCALE GENOMIC DNA]</scope>
    <source>
        <strain evidence="2 3">DW4-2</strain>
    </source>
</reference>
<feature type="transmembrane region" description="Helical" evidence="1">
    <location>
        <begin position="45"/>
        <end position="67"/>
    </location>
</feature>
<proteinExistence type="predicted"/>
<dbReference type="RefSeq" id="WP_209267344.1">
    <property type="nucleotide sequence ID" value="NZ_JAFFZN010000025.1"/>
</dbReference>
<comment type="caution">
    <text evidence="2">The sequence shown here is derived from an EMBL/GenBank/DDBJ whole genome shotgun (WGS) entry which is preliminary data.</text>
</comment>
<evidence type="ECO:0000313" key="2">
    <source>
        <dbReference type="EMBL" id="MBO8188570.1"/>
    </source>
</evidence>
<dbReference type="Proteomes" id="UP001518976">
    <property type="component" value="Unassembled WGS sequence"/>
</dbReference>
<keyword evidence="1" id="KW-1133">Transmembrane helix</keyword>
<sequence>MTARSDIWLRTLLSSIGVPFFAAATALFAWWAAASDSHSTPSDRLLTVLAAVCGALTLGAAVDLLVLKRRRRQEREERG</sequence>
<gene>
    <name evidence="2" type="ORF">JW592_24315</name>
</gene>
<evidence type="ECO:0000256" key="1">
    <source>
        <dbReference type="SAM" id="Phobius"/>
    </source>
</evidence>
<accession>A0ABS3WZL6</accession>
<keyword evidence="1" id="KW-0812">Transmembrane</keyword>
<protein>
    <submittedName>
        <fullName evidence="2">Uncharacterized protein</fullName>
    </submittedName>
</protein>
<evidence type="ECO:0000313" key="3">
    <source>
        <dbReference type="Proteomes" id="UP001518976"/>
    </source>
</evidence>
<dbReference type="EMBL" id="JAFFZN010000025">
    <property type="protein sequence ID" value="MBO8188570.1"/>
    <property type="molecule type" value="Genomic_DNA"/>
</dbReference>
<organism evidence="2 3">
    <name type="scientific">Streptomyces spirodelae</name>
    <dbReference type="NCBI Taxonomy" id="2812904"/>
    <lineage>
        <taxon>Bacteria</taxon>
        <taxon>Bacillati</taxon>
        <taxon>Actinomycetota</taxon>
        <taxon>Actinomycetes</taxon>
        <taxon>Kitasatosporales</taxon>
        <taxon>Streptomycetaceae</taxon>
        <taxon>Streptomyces</taxon>
    </lineage>
</organism>
<feature type="transmembrane region" description="Helical" evidence="1">
    <location>
        <begin position="12"/>
        <end position="33"/>
    </location>
</feature>